<protein>
    <submittedName>
        <fullName evidence="2">Uncharacterized protein</fullName>
    </submittedName>
</protein>
<keyword evidence="3" id="KW-1185">Reference proteome</keyword>
<organism evidence="2 3">
    <name type="scientific">Galdieria yellowstonensis</name>
    <dbReference type="NCBI Taxonomy" id="3028027"/>
    <lineage>
        <taxon>Eukaryota</taxon>
        <taxon>Rhodophyta</taxon>
        <taxon>Bangiophyceae</taxon>
        <taxon>Galdieriales</taxon>
        <taxon>Galdieriaceae</taxon>
        <taxon>Galdieria</taxon>
    </lineage>
</organism>
<dbReference type="AlphaFoldDB" id="A0AAV9IJS8"/>
<keyword evidence="1" id="KW-0175">Coiled coil</keyword>
<accession>A0AAV9IJS8</accession>
<feature type="coiled-coil region" evidence="1">
    <location>
        <begin position="42"/>
        <end position="114"/>
    </location>
</feature>
<proteinExistence type="predicted"/>
<dbReference type="EMBL" id="JANCYU010000052">
    <property type="protein sequence ID" value="KAK4527519.1"/>
    <property type="molecule type" value="Genomic_DNA"/>
</dbReference>
<reference evidence="2 3" key="1">
    <citation type="submission" date="2022-07" db="EMBL/GenBank/DDBJ databases">
        <title>Genome-wide signatures of adaptation to extreme environments.</title>
        <authorList>
            <person name="Cho C.H."/>
            <person name="Yoon H.S."/>
        </authorList>
    </citation>
    <scope>NUCLEOTIDE SEQUENCE [LARGE SCALE GENOMIC DNA]</scope>
    <source>
        <strain evidence="2 3">108.79 E11</strain>
    </source>
</reference>
<gene>
    <name evidence="2" type="ORF">GAYE_SCF40G5441</name>
</gene>
<evidence type="ECO:0000313" key="2">
    <source>
        <dbReference type="EMBL" id="KAK4527519.1"/>
    </source>
</evidence>
<comment type="caution">
    <text evidence="2">The sequence shown here is derived from an EMBL/GenBank/DDBJ whole genome shotgun (WGS) entry which is preliminary data.</text>
</comment>
<sequence length="116" mass="13590">MKSIGCYSCDNSKLPFPEEESLPSSMHYYKKQVQLDYKAAKAAELIEVVETLENYRQRLYQELQLRAIQLGTEPEQQKSLIENNAQLKYIEETLQKLQSQLASLAWSMDEEQQRKD</sequence>
<evidence type="ECO:0000256" key="1">
    <source>
        <dbReference type="SAM" id="Coils"/>
    </source>
</evidence>
<dbReference type="Proteomes" id="UP001300502">
    <property type="component" value="Unassembled WGS sequence"/>
</dbReference>
<evidence type="ECO:0000313" key="3">
    <source>
        <dbReference type="Proteomes" id="UP001300502"/>
    </source>
</evidence>
<name>A0AAV9IJS8_9RHOD</name>